<dbReference type="STRING" id="1095630.A0A2J6T425"/>
<proteinExistence type="predicted"/>
<dbReference type="PANTHER" id="PTHR35179:SF2">
    <property type="entry name" value="START DOMAIN-CONTAINING PROTEIN"/>
    <property type="match status" value="1"/>
</dbReference>
<keyword evidence="2" id="KW-1185">Reference proteome</keyword>
<dbReference type="GeneID" id="36583228"/>
<evidence type="ECO:0000313" key="1">
    <source>
        <dbReference type="EMBL" id="PMD57759.1"/>
    </source>
</evidence>
<dbReference type="InParanoid" id="A0A2J6T425"/>
<organism evidence="1 2">
    <name type="scientific">Hyaloscypha bicolor E</name>
    <dbReference type="NCBI Taxonomy" id="1095630"/>
    <lineage>
        <taxon>Eukaryota</taxon>
        <taxon>Fungi</taxon>
        <taxon>Dikarya</taxon>
        <taxon>Ascomycota</taxon>
        <taxon>Pezizomycotina</taxon>
        <taxon>Leotiomycetes</taxon>
        <taxon>Helotiales</taxon>
        <taxon>Hyaloscyphaceae</taxon>
        <taxon>Hyaloscypha</taxon>
        <taxon>Hyaloscypha bicolor</taxon>
    </lineage>
</organism>
<gene>
    <name evidence="1" type="ORF">K444DRAFT_533406</name>
</gene>
<dbReference type="PANTHER" id="PTHR35179">
    <property type="entry name" value="PROTEIN CBG02620"/>
    <property type="match status" value="1"/>
</dbReference>
<reference evidence="1 2" key="1">
    <citation type="submission" date="2016-04" db="EMBL/GenBank/DDBJ databases">
        <title>A degradative enzymes factory behind the ericoid mycorrhizal symbiosis.</title>
        <authorList>
            <consortium name="DOE Joint Genome Institute"/>
            <person name="Martino E."/>
            <person name="Morin E."/>
            <person name="Grelet G."/>
            <person name="Kuo A."/>
            <person name="Kohler A."/>
            <person name="Daghino S."/>
            <person name="Barry K."/>
            <person name="Choi C."/>
            <person name="Cichocki N."/>
            <person name="Clum A."/>
            <person name="Copeland A."/>
            <person name="Hainaut M."/>
            <person name="Haridas S."/>
            <person name="Labutti K."/>
            <person name="Lindquist E."/>
            <person name="Lipzen A."/>
            <person name="Khouja H.-R."/>
            <person name="Murat C."/>
            <person name="Ohm R."/>
            <person name="Olson A."/>
            <person name="Spatafora J."/>
            <person name="Veneault-Fourrey C."/>
            <person name="Henrissat B."/>
            <person name="Grigoriev I."/>
            <person name="Martin F."/>
            <person name="Perotto S."/>
        </authorList>
    </citation>
    <scope>NUCLEOTIDE SEQUENCE [LARGE SCALE GENOMIC DNA]</scope>
    <source>
        <strain evidence="1 2">E</strain>
    </source>
</reference>
<protein>
    <recommendedName>
        <fullName evidence="3">Geranylgeranyl pyrophosphate synthetase</fullName>
    </recommendedName>
</protein>
<name>A0A2J6T425_9HELO</name>
<sequence>MKNSGALLNTFDLSAIQKPTSLVNIKDLSFIASYNWSIADDPVIFVPGISSFQWNPPSLPYQVAKDNGQVFIDQNSHRSPSASFDPFFKALLTMDPNFNMKPIGLTTDRNSLRKLLQFVSGKVTKGWRIDVDIIEETMFFTRWEENQVTIITGARDSGYGHGFEKAFLSFDADLQGSSGHHRIVRYNLGGIECLVRFEVDAYIDDGLSSDKQDRAVDELGQGLSGLHVQNSTDATEVRVIQRGGLVNNDTIAELKSRSMATHLKMQEYIPQLWISQTRHLFVGRHKEGLVEMEPKRVDMTELFPDWENRNQQNLRTLVGLISEIKKVVKRAKGGKCVLVLKMEEKPRALRVYQRNGQALFLPKGTRGKCWGNGN</sequence>
<dbReference type="RefSeq" id="XP_024734663.1">
    <property type="nucleotide sequence ID" value="XM_024875148.1"/>
</dbReference>
<evidence type="ECO:0000313" key="2">
    <source>
        <dbReference type="Proteomes" id="UP000235371"/>
    </source>
</evidence>
<evidence type="ECO:0008006" key="3">
    <source>
        <dbReference type="Google" id="ProtNLM"/>
    </source>
</evidence>
<dbReference type="EMBL" id="KZ613843">
    <property type="protein sequence ID" value="PMD57759.1"/>
    <property type="molecule type" value="Genomic_DNA"/>
</dbReference>
<dbReference type="AlphaFoldDB" id="A0A2J6T425"/>
<dbReference type="Proteomes" id="UP000235371">
    <property type="component" value="Unassembled WGS sequence"/>
</dbReference>
<dbReference type="OrthoDB" id="420564at2759"/>
<accession>A0A2J6T425</accession>